<organism evidence="2 3">
    <name type="scientific">Nocardioides terrae</name>
    <dbReference type="NCBI Taxonomy" id="574651"/>
    <lineage>
        <taxon>Bacteria</taxon>
        <taxon>Bacillati</taxon>
        <taxon>Actinomycetota</taxon>
        <taxon>Actinomycetes</taxon>
        <taxon>Propionibacteriales</taxon>
        <taxon>Nocardioidaceae</taxon>
        <taxon>Nocardioides</taxon>
    </lineage>
</organism>
<dbReference type="AlphaFoldDB" id="A0A1I1H383"/>
<evidence type="ECO:0000259" key="1">
    <source>
        <dbReference type="Pfam" id="PF07746"/>
    </source>
</evidence>
<reference evidence="2 3" key="1">
    <citation type="submission" date="2016-10" db="EMBL/GenBank/DDBJ databases">
        <authorList>
            <person name="de Groot N.N."/>
        </authorList>
    </citation>
    <scope>NUCLEOTIDE SEQUENCE [LARGE SCALE GENOMIC DNA]</scope>
    <source>
        <strain evidence="2 3">CGMCC 1.7056</strain>
    </source>
</reference>
<proteinExistence type="predicted"/>
<protein>
    <submittedName>
        <fullName evidence="2">Protocatechuate 4,5-dioxygenase alpha subunit</fullName>
    </submittedName>
</protein>
<dbReference type="EMBL" id="FOLB01000004">
    <property type="protein sequence ID" value="SFC18206.1"/>
    <property type="molecule type" value="Genomic_DNA"/>
</dbReference>
<dbReference type="InterPro" id="IPR036622">
    <property type="entry name" value="LigA_sf"/>
</dbReference>
<dbReference type="Gene3D" id="1.10.700.10">
    <property type="entry name" value="Dioxygenase LigAB, LigA subunit"/>
    <property type="match status" value="1"/>
</dbReference>
<dbReference type="InterPro" id="IPR014159">
    <property type="entry name" value="PCA_LigA"/>
</dbReference>
<dbReference type="NCBIfam" id="TIGR02792">
    <property type="entry name" value="PCA_ligA"/>
    <property type="match status" value="1"/>
</dbReference>
<dbReference type="InterPro" id="IPR011986">
    <property type="entry name" value="Xdiol_dOase_LigA"/>
</dbReference>
<dbReference type="SUPFAM" id="SSF48076">
    <property type="entry name" value="LigA subunit of an aromatic-ring-opening dioxygenase LigAB"/>
    <property type="match status" value="1"/>
</dbReference>
<sequence length="119" mass="13369">MTAPAGHDLPGTPVFDGRASRRGLRMNKLFMSLRSAESRERFAADERAYCEEFRLTPEQERAVLERDWQAMVDLGGSIFYIYKLAMMDGLSMQYLGGVFSGMSEQDFRAALMAGGRTDV</sequence>
<keyword evidence="3" id="KW-1185">Reference proteome</keyword>
<dbReference type="RefSeq" id="WP_091121915.1">
    <property type="nucleotide sequence ID" value="NZ_FOLB01000004.1"/>
</dbReference>
<accession>A0A1I1H383</accession>
<dbReference type="STRING" id="574651.SAMN04487968_104167"/>
<dbReference type="Proteomes" id="UP000198832">
    <property type="component" value="Unassembled WGS sequence"/>
</dbReference>
<evidence type="ECO:0000313" key="2">
    <source>
        <dbReference type="EMBL" id="SFC18206.1"/>
    </source>
</evidence>
<feature type="domain" description="Extradiol ring-cleavage dioxygenase LigAB LigA subunit" evidence="1">
    <location>
        <begin position="26"/>
        <end position="111"/>
    </location>
</feature>
<gene>
    <name evidence="2" type="ORF">SAMN04487968_104167</name>
</gene>
<dbReference type="Pfam" id="PF07746">
    <property type="entry name" value="LigA"/>
    <property type="match status" value="1"/>
</dbReference>
<keyword evidence="2" id="KW-0223">Dioxygenase</keyword>
<dbReference type="GO" id="GO:0051213">
    <property type="term" value="F:dioxygenase activity"/>
    <property type="evidence" value="ECO:0007669"/>
    <property type="project" value="UniProtKB-KW"/>
</dbReference>
<dbReference type="OrthoDB" id="8685817at2"/>
<keyword evidence="2" id="KW-0560">Oxidoreductase</keyword>
<name>A0A1I1H383_9ACTN</name>
<evidence type="ECO:0000313" key="3">
    <source>
        <dbReference type="Proteomes" id="UP000198832"/>
    </source>
</evidence>